<dbReference type="Proteomes" id="UP000825729">
    <property type="component" value="Unassembled WGS sequence"/>
</dbReference>
<comment type="caution">
    <text evidence="1">The sequence shown here is derived from an EMBL/GenBank/DDBJ whole genome shotgun (WGS) entry which is preliminary data.</text>
</comment>
<dbReference type="EMBL" id="JAINDJ010000003">
    <property type="protein sequence ID" value="KAG9452312.1"/>
    <property type="molecule type" value="Genomic_DNA"/>
</dbReference>
<evidence type="ECO:0000313" key="2">
    <source>
        <dbReference type="Proteomes" id="UP000825729"/>
    </source>
</evidence>
<dbReference type="AlphaFoldDB" id="A0AAV7EXF9"/>
<organism evidence="1 2">
    <name type="scientific">Aristolochia fimbriata</name>
    <name type="common">White veined hardy Dutchman's pipe vine</name>
    <dbReference type="NCBI Taxonomy" id="158543"/>
    <lineage>
        <taxon>Eukaryota</taxon>
        <taxon>Viridiplantae</taxon>
        <taxon>Streptophyta</taxon>
        <taxon>Embryophyta</taxon>
        <taxon>Tracheophyta</taxon>
        <taxon>Spermatophyta</taxon>
        <taxon>Magnoliopsida</taxon>
        <taxon>Magnoliidae</taxon>
        <taxon>Piperales</taxon>
        <taxon>Aristolochiaceae</taxon>
        <taxon>Aristolochia</taxon>
    </lineage>
</organism>
<reference evidence="1 2" key="1">
    <citation type="submission" date="2021-07" db="EMBL/GenBank/DDBJ databases">
        <title>The Aristolochia fimbriata genome: insights into angiosperm evolution, floral development and chemical biosynthesis.</title>
        <authorList>
            <person name="Jiao Y."/>
        </authorList>
    </citation>
    <scope>NUCLEOTIDE SEQUENCE [LARGE SCALE GENOMIC DNA]</scope>
    <source>
        <strain evidence="1">IBCAS-2021</strain>
        <tissue evidence="1">Leaf</tissue>
    </source>
</reference>
<proteinExistence type="predicted"/>
<evidence type="ECO:0000313" key="1">
    <source>
        <dbReference type="EMBL" id="KAG9452312.1"/>
    </source>
</evidence>
<name>A0AAV7EXF9_ARIFI</name>
<protein>
    <submittedName>
        <fullName evidence="1">Uncharacterized protein</fullName>
    </submittedName>
</protein>
<accession>A0AAV7EXF9</accession>
<keyword evidence="2" id="KW-1185">Reference proteome</keyword>
<gene>
    <name evidence="1" type="ORF">H6P81_005216</name>
</gene>
<sequence>MPIMDDSVFVAASRDISSEPPHPFERIYGEDHPTSWARERERHACMSAWFCTCPRIAGRYSMSRSRRGLAWHARRDHLRKSYHEKSSNVSGGTE</sequence>